<reference evidence="2 3" key="1">
    <citation type="submission" date="2023-07" db="EMBL/GenBank/DDBJ databases">
        <title>Genomic Encyclopedia of Type Strains, Phase IV (KMG-IV): sequencing the most valuable type-strain genomes for metagenomic binning, comparative biology and taxonomic classification.</title>
        <authorList>
            <person name="Goeker M."/>
        </authorList>
    </citation>
    <scope>NUCLEOTIDE SEQUENCE [LARGE SCALE GENOMIC DNA]</scope>
    <source>
        <strain evidence="2 3">DSM 16419</strain>
    </source>
</reference>
<organism evidence="2 3">
    <name type="scientific">Planomicrobium stackebrandtii</name>
    <dbReference type="NCBI Taxonomy" id="253160"/>
    <lineage>
        <taxon>Bacteria</taxon>
        <taxon>Bacillati</taxon>
        <taxon>Bacillota</taxon>
        <taxon>Bacilli</taxon>
        <taxon>Bacillales</taxon>
        <taxon>Caryophanaceae</taxon>
        <taxon>Planomicrobium</taxon>
    </lineage>
</organism>
<sequence>MRTIYVELKNLAFIQRFGRFGHSSRKKPGKERQPLPDRQSADGACTAHRKSDERVFVIFKLIVLRLSQLEGFFCMYWNIPFKKGSRITFLYFPKKD</sequence>
<comment type="caution">
    <text evidence="2">The sequence shown here is derived from an EMBL/GenBank/DDBJ whole genome shotgun (WGS) entry which is preliminary data.</text>
</comment>
<evidence type="ECO:0000256" key="1">
    <source>
        <dbReference type="SAM" id="MobiDB-lite"/>
    </source>
</evidence>
<feature type="region of interest" description="Disordered" evidence="1">
    <location>
        <begin position="21"/>
        <end position="46"/>
    </location>
</feature>
<dbReference type="EMBL" id="JAUSWB010000001">
    <property type="protein sequence ID" value="MDQ0427337.1"/>
    <property type="molecule type" value="Genomic_DNA"/>
</dbReference>
<accession>A0ABU0GPP9</accession>
<protein>
    <submittedName>
        <fullName evidence="2">Uncharacterized protein</fullName>
    </submittedName>
</protein>
<dbReference type="Proteomes" id="UP001241988">
    <property type="component" value="Unassembled WGS sequence"/>
</dbReference>
<gene>
    <name evidence="2" type="ORF">QOZ98_000162</name>
</gene>
<proteinExistence type="predicted"/>
<evidence type="ECO:0000313" key="2">
    <source>
        <dbReference type="EMBL" id="MDQ0427337.1"/>
    </source>
</evidence>
<evidence type="ECO:0000313" key="3">
    <source>
        <dbReference type="Proteomes" id="UP001241988"/>
    </source>
</evidence>
<name>A0ABU0GPP9_9BACL</name>
<keyword evidence="3" id="KW-1185">Reference proteome</keyword>